<evidence type="ECO:0000259" key="9">
    <source>
        <dbReference type="PROSITE" id="PS50262"/>
    </source>
</evidence>
<comment type="subcellular location">
    <subcellularLocation>
        <location evidence="1">Membrane</location>
        <topology evidence="1">Multi-pass membrane protein</topology>
    </subcellularLocation>
</comment>
<dbReference type="EMBL" id="EU643474">
    <property type="protein sequence ID" value="ACD54610.1"/>
    <property type="molecule type" value="Genomic_DNA"/>
</dbReference>
<dbReference type="PRINTS" id="PR00237">
    <property type="entry name" value="GPCRRHODOPSN"/>
</dbReference>
<protein>
    <submittedName>
        <fullName evidence="10">Melatonin receptor-like protein</fullName>
    </submittedName>
</protein>
<keyword evidence="4" id="KW-0297">G-protein coupled receptor</keyword>
<feature type="transmembrane region" description="Helical" evidence="8">
    <location>
        <begin position="25"/>
        <end position="47"/>
    </location>
</feature>
<organism evidence="10">
    <name type="scientific">Adineta vaga</name>
    <name type="common">Rotifer</name>
    <name type="synonym">Callidina vaga</name>
    <dbReference type="NCBI Taxonomy" id="104782"/>
    <lineage>
        <taxon>Eukaryota</taxon>
        <taxon>Metazoa</taxon>
        <taxon>Spiralia</taxon>
        <taxon>Gnathifera</taxon>
        <taxon>Rotifera</taxon>
        <taxon>Eurotatoria</taxon>
        <taxon>Bdelloidea</taxon>
        <taxon>Adinetida</taxon>
        <taxon>Adinetidae</taxon>
        <taxon>Adineta</taxon>
    </lineage>
</organism>
<keyword evidence="5 8" id="KW-0472">Membrane</keyword>
<evidence type="ECO:0000313" key="10">
    <source>
        <dbReference type="EMBL" id="ACD54610.1"/>
    </source>
</evidence>
<dbReference type="InterPro" id="IPR000276">
    <property type="entry name" value="GPCR_Rhodpsn"/>
</dbReference>
<dbReference type="SUPFAM" id="SSF81321">
    <property type="entry name" value="Family A G protein-coupled receptor-like"/>
    <property type="match status" value="1"/>
</dbReference>
<feature type="transmembrane region" description="Helical" evidence="8">
    <location>
        <begin position="59"/>
        <end position="80"/>
    </location>
</feature>
<evidence type="ECO:0000256" key="6">
    <source>
        <dbReference type="ARBA" id="ARBA00023170"/>
    </source>
</evidence>
<reference evidence="10" key="1">
    <citation type="journal article" date="2008" name="Science">
        <title>Massive horizontal gene transfer in bdelloid rotifers.</title>
        <authorList>
            <person name="Gladyshev E.A."/>
            <person name="Meselson M.S."/>
            <person name="Arkhipova I.R."/>
        </authorList>
    </citation>
    <scope>NUCLEOTIDE SEQUENCE</scope>
</reference>
<dbReference type="AlphaFoldDB" id="B3G462"/>
<keyword evidence="3 8" id="KW-1133">Transmembrane helix</keyword>
<name>B3G462_ADIVA</name>
<accession>B3G462</accession>
<evidence type="ECO:0000256" key="1">
    <source>
        <dbReference type="ARBA" id="ARBA00004141"/>
    </source>
</evidence>
<feature type="transmembrane region" description="Helical" evidence="8">
    <location>
        <begin position="254"/>
        <end position="276"/>
    </location>
</feature>
<keyword evidence="7" id="KW-0807">Transducer</keyword>
<dbReference type="PROSITE" id="PS50262">
    <property type="entry name" value="G_PROTEIN_RECEP_F1_2"/>
    <property type="match status" value="1"/>
</dbReference>
<evidence type="ECO:0000256" key="3">
    <source>
        <dbReference type="ARBA" id="ARBA00022989"/>
    </source>
</evidence>
<dbReference type="Gene3D" id="1.20.1070.10">
    <property type="entry name" value="Rhodopsin 7-helix transmembrane proteins"/>
    <property type="match status" value="1"/>
</dbReference>
<evidence type="ECO:0000256" key="5">
    <source>
        <dbReference type="ARBA" id="ARBA00023136"/>
    </source>
</evidence>
<feature type="transmembrane region" description="Helical" evidence="8">
    <location>
        <begin position="175"/>
        <end position="198"/>
    </location>
</feature>
<sequence>MSKKITVDSNQSISNVVFSDDLTTIIIQLPILLLSIILAIGYTILILSRSIFRSNKLNWFTINVCLTSAWLCILIFGIQIQQLLTISSRLTCRLQGYLSDMTACQLMYSHCVVAISRLFTIVHANKHFFRSNIYIWICIGCGWLVAFLIALPYLFADGFTCSITTQATFLPYYTLITTLFIPITIVTVCNARIFLFVHQSTRRVRATGTGNQVSHSRDVFLLKTMIGTFIVFFIGWTPSFVIQMFNKNDSIPRFLDACFRILPSLTILHDVIFLIYMNQPVRSFLKQIIIHRP</sequence>
<dbReference type="PANTHER" id="PTHR24240">
    <property type="entry name" value="OPSIN"/>
    <property type="match status" value="1"/>
</dbReference>
<proteinExistence type="predicted"/>
<evidence type="ECO:0000256" key="4">
    <source>
        <dbReference type="ARBA" id="ARBA00023040"/>
    </source>
</evidence>
<feature type="transmembrane region" description="Helical" evidence="8">
    <location>
        <begin position="133"/>
        <end position="155"/>
    </location>
</feature>
<feature type="domain" description="G-protein coupled receptors family 1 profile" evidence="9">
    <location>
        <begin position="39"/>
        <end position="273"/>
    </location>
</feature>
<dbReference type="Pfam" id="PF00001">
    <property type="entry name" value="7tm_1"/>
    <property type="match status" value="1"/>
</dbReference>
<evidence type="ECO:0000256" key="7">
    <source>
        <dbReference type="ARBA" id="ARBA00023224"/>
    </source>
</evidence>
<evidence type="ECO:0000256" key="8">
    <source>
        <dbReference type="SAM" id="Phobius"/>
    </source>
</evidence>
<keyword evidence="6 10" id="KW-0675">Receptor</keyword>
<dbReference type="GO" id="GO:0016020">
    <property type="term" value="C:membrane"/>
    <property type="evidence" value="ECO:0007669"/>
    <property type="project" value="UniProtKB-SubCell"/>
</dbReference>
<dbReference type="InterPro" id="IPR050125">
    <property type="entry name" value="GPCR_opsins"/>
</dbReference>
<dbReference type="InterPro" id="IPR017452">
    <property type="entry name" value="GPCR_Rhodpsn_7TM"/>
</dbReference>
<evidence type="ECO:0000256" key="2">
    <source>
        <dbReference type="ARBA" id="ARBA00022692"/>
    </source>
</evidence>
<keyword evidence="2 8" id="KW-0812">Transmembrane</keyword>
<feature type="transmembrane region" description="Helical" evidence="8">
    <location>
        <begin position="219"/>
        <end position="242"/>
    </location>
</feature>
<dbReference type="CDD" id="cd00637">
    <property type="entry name" value="7tm_classA_rhodopsin-like"/>
    <property type="match status" value="1"/>
</dbReference>
<feature type="transmembrane region" description="Helical" evidence="8">
    <location>
        <begin position="106"/>
        <end position="124"/>
    </location>
</feature>
<dbReference type="GO" id="GO:0004930">
    <property type="term" value="F:G protein-coupled receptor activity"/>
    <property type="evidence" value="ECO:0007669"/>
    <property type="project" value="UniProtKB-KW"/>
</dbReference>